<reference evidence="2 3" key="1">
    <citation type="submission" date="2017-02" db="EMBL/GenBank/DDBJ databases">
        <title>Ketogulonicigenium robustum SPU B003 Genome sequencing and assembly.</title>
        <authorList>
            <person name="Li Y."/>
            <person name="Liu L."/>
            <person name="Wang C."/>
            <person name="Zhang M."/>
            <person name="Zhang T."/>
            <person name="Zhang Y."/>
        </authorList>
    </citation>
    <scope>NUCLEOTIDE SEQUENCE [LARGE SCALE GENOMIC DNA]</scope>
    <source>
        <strain evidence="2 3">SPU_B003</strain>
    </source>
</reference>
<keyword evidence="3" id="KW-1185">Reference proteome</keyword>
<sequence>MKYMLGLVAAIAVSASAAAAEDVSPVVVELYTAQGCAACPPADVVLSKLREMPGVIPLAMHVDYWDYIGWVDAFGQAAFTQRQNAYADIRRERYIYTPQMVVDGARAVLGGDGMAVMNAISAAREAPRPVQLQALRDGNTLHIAATRQGDGADLIVQLVRYIPEAVVQIEGGENAGQTLTYVNIVTDLDQLGAWTGAAPLDIDQPIEGDAPAVVILQESGPGRIIAAAEVK</sequence>
<dbReference type="RefSeq" id="WP_085786079.1">
    <property type="nucleotide sequence ID" value="NZ_CP019937.1"/>
</dbReference>
<evidence type="ECO:0000313" key="3">
    <source>
        <dbReference type="Proteomes" id="UP000242447"/>
    </source>
</evidence>
<dbReference type="KEGG" id="kro:BVG79_01198"/>
<dbReference type="PANTHER" id="PTHR36057:SF1">
    <property type="entry name" value="LIPOPROTEIN LIPID ATTACHMENT SITE-LIKE PROTEIN, PUTATIVE (DUF1223)-RELATED"/>
    <property type="match status" value="1"/>
</dbReference>
<accession>A0A1W6NZB1</accession>
<dbReference type="EMBL" id="CP019937">
    <property type="protein sequence ID" value="ARO14544.1"/>
    <property type="molecule type" value="Genomic_DNA"/>
</dbReference>
<dbReference type="InterPro" id="IPR036249">
    <property type="entry name" value="Thioredoxin-like_sf"/>
</dbReference>
<dbReference type="Pfam" id="PF06764">
    <property type="entry name" value="DUF1223"/>
    <property type="match status" value="1"/>
</dbReference>
<dbReference type="AlphaFoldDB" id="A0A1W6NZB1"/>
<evidence type="ECO:0000313" key="2">
    <source>
        <dbReference type="EMBL" id="ARO14544.1"/>
    </source>
</evidence>
<name>A0A1W6NZB1_9RHOB</name>
<dbReference type="InterPro" id="IPR010634">
    <property type="entry name" value="DUF1223"/>
</dbReference>
<dbReference type="SUPFAM" id="SSF52833">
    <property type="entry name" value="Thioredoxin-like"/>
    <property type="match status" value="1"/>
</dbReference>
<evidence type="ECO:0008006" key="4">
    <source>
        <dbReference type="Google" id="ProtNLM"/>
    </source>
</evidence>
<dbReference type="STRING" id="92947.BVG79_01198"/>
<evidence type="ECO:0000256" key="1">
    <source>
        <dbReference type="SAM" id="SignalP"/>
    </source>
</evidence>
<proteinExistence type="predicted"/>
<keyword evidence="1" id="KW-0732">Signal</keyword>
<protein>
    <recommendedName>
        <fullName evidence="4">DUF1223 domain-containing protein</fullName>
    </recommendedName>
</protein>
<feature type="signal peptide" evidence="1">
    <location>
        <begin position="1"/>
        <end position="19"/>
    </location>
</feature>
<gene>
    <name evidence="2" type="ORF">BVG79_01198</name>
</gene>
<organism evidence="2 3">
    <name type="scientific">Ketogulonicigenium robustum</name>
    <dbReference type="NCBI Taxonomy" id="92947"/>
    <lineage>
        <taxon>Bacteria</taxon>
        <taxon>Pseudomonadati</taxon>
        <taxon>Pseudomonadota</taxon>
        <taxon>Alphaproteobacteria</taxon>
        <taxon>Rhodobacterales</taxon>
        <taxon>Roseobacteraceae</taxon>
        <taxon>Ketogulonicigenium</taxon>
    </lineage>
</organism>
<dbReference type="PANTHER" id="PTHR36057">
    <property type="match status" value="1"/>
</dbReference>
<dbReference type="Proteomes" id="UP000242447">
    <property type="component" value="Chromosome"/>
</dbReference>
<feature type="chain" id="PRO_5013297914" description="DUF1223 domain-containing protein" evidence="1">
    <location>
        <begin position="20"/>
        <end position="231"/>
    </location>
</feature>
<dbReference type="OrthoDB" id="9808254at2"/>